<feature type="compositionally biased region" description="Low complexity" evidence="7">
    <location>
        <begin position="30"/>
        <end position="39"/>
    </location>
</feature>
<protein>
    <recommendedName>
        <fullName evidence="6">PhoH-like protein</fullName>
    </recommendedName>
</protein>
<dbReference type="InterPro" id="IPR004042">
    <property type="entry name" value="Intein_endonuc_central"/>
</dbReference>
<evidence type="ECO:0000313" key="9">
    <source>
        <dbReference type="EMBL" id="GAA4229481.1"/>
    </source>
</evidence>
<evidence type="ECO:0000256" key="5">
    <source>
        <dbReference type="ARBA" id="ARBA00022840"/>
    </source>
</evidence>
<comment type="similarity">
    <text evidence="2">Belongs to the PhoH family.</text>
</comment>
<evidence type="ECO:0000256" key="4">
    <source>
        <dbReference type="ARBA" id="ARBA00022741"/>
    </source>
</evidence>
<organism evidence="9 10">
    <name type="scientific">Actinomadura meridiana</name>
    <dbReference type="NCBI Taxonomy" id="559626"/>
    <lineage>
        <taxon>Bacteria</taxon>
        <taxon>Bacillati</taxon>
        <taxon>Actinomycetota</taxon>
        <taxon>Actinomycetes</taxon>
        <taxon>Streptosporangiales</taxon>
        <taxon>Thermomonosporaceae</taxon>
        <taxon>Actinomadura</taxon>
    </lineage>
</organism>
<accession>A0ABP8BXD3</accession>
<keyword evidence="4" id="KW-0547">Nucleotide-binding</keyword>
<dbReference type="Pfam" id="PF02562">
    <property type="entry name" value="PhoH"/>
    <property type="match status" value="2"/>
</dbReference>
<gene>
    <name evidence="9" type="ORF">GCM10022254_22020</name>
</gene>
<dbReference type="SUPFAM" id="SSF52540">
    <property type="entry name" value="P-loop containing nucleoside triphosphate hydrolases"/>
    <property type="match status" value="2"/>
</dbReference>
<keyword evidence="10" id="KW-1185">Reference proteome</keyword>
<comment type="caution">
    <text evidence="9">The sequence shown here is derived from an EMBL/GenBank/DDBJ whole genome shotgun (WGS) entry which is preliminary data.</text>
</comment>
<evidence type="ECO:0000256" key="3">
    <source>
        <dbReference type="ARBA" id="ARBA00022490"/>
    </source>
</evidence>
<dbReference type="InterPro" id="IPR004860">
    <property type="entry name" value="LAGLIDADG_dom"/>
</dbReference>
<evidence type="ECO:0000256" key="2">
    <source>
        <dbReference type="ARBA" id="ARBA00010393"/>
    </source>
</evidence>
<dbReference type="InterPro" id="IPR036844">
    <property type="entry name" value="Hint_dom_sf"/>
</dbReference>
<feature type="region of interest" description="Disordered" evidence="7">
    <location>
        <begin position="1"/>
        <end position="49"/>
    </location>
</feature>
<dbReference type="Pfam" id="PF14528">
    <property type="entry name" value="LAGLIDADG_3"/>
    <property type="match status" value="1"/>
</dbReference>
<dbReference type="InterPro" id="IPR027417">
    <property type="entry name" value="P-loop_NTPase"/>
</dbReference>
<feature type="domain" description="DOD-type homing endonuclease" evidence="8">
    <location>
        <begin position="393"/>
        <end position="534"/>
    </location>
</feature>
<dbReference type="EMBL" id="BAABAS010000005">
    <property type="protein sequence ID" value="GAA4229481.1"/>
    <property type="molecule type" value="Genomic_DNA"/>
</dbReference>
<dbReference type="InterPro" id="IPR027434">
    <property type="entry name" value="Homing_endonucl"/>
</dbReference>
<evidence type="ECO:0000313" key="10">
    <source>
        <dbReference type="Proteomes" id="UP001501710"/>
    </source>
</evidence>
<comment type="subcellular location">
    <subcellularLocation>
        <location evidence="1">Cytoplasm</location>
    </subcellularLocation>
</comment>
<keyword evidence="3" id="KW-0963">Cytoplasm</keyword>
<keyword evidence="5" id="KW-0067">ATP-binding</keyword>
<evidence type="ECO:0000256" key="7">
    <source>
        <dbReference type="SAM" id="MobiDB-lite"/>
    </source>
</evidence>
<dbReference type="Gene3D" id="3.10.28.10">
    <property type="entry name" value="Homing endonucleases"/>
    <property type="match status" value="1"/>
</dbReference>
<dbReference type="SMART" id="SM00306">
    <property type="entry name" value="HintN"/>
    <property type="match status" value="1"/>
</dbReference>
<dbReference type="PANTHER" id="PTHR30473:SF1">
    <property type="entry name" value="PHOH-LIKE PROTEIN"/>
    <property type="match status" value="1"/>
</dbReference>
<name>A0ABP8BXD3_9ACTN</name>
<evidence type="ECO:0000256" key="6">
    <source>
        <dbReference type="ARBA" id="ARBA00039970"/>
    </source>
</evidence>
<dbReference type="InterPro" id="IPR051451">
    <property type="entry name" value="PhoH2-like"/>
</dbReference>
<dbReference type="Gene3D" id="2.170.16.10">
    <property type="entry name" value="Hedgehog/Intein (Hint) domain"/>
    <property type="match status" value="1"/>
</dbReference>
<dbReference type="InterPro" id="IPR003714">
    <property type="entry name" value="PhoH"/>
</dbReference>
<dbReference type="InterPro" id="IPR006142">
    <property type="entry name" value="INTEIN"/>
</dbReference>
<dbReference type="PRINTS" id="PR00379">
    <property type="entry name" value="INTEIN"/>
</dbReference>
<dbReference type="Proteomes" id="UP001501710">
    <property type="component" value="Unassembled WGS sequence"/>
</dbReference>
<evidence type="ECO:0000259" key="8">
    <source>
        <dbReference type="PROSITE" id="PS50819"/>
    </source>
</evidence>
<sequence>MEPTHLGTRSRQKAGQRGRKAGLMVESTHTRSTPTSTQTGRDDQGGPPSQIKIVVPDDHSMVSLLGSRDESLHAIERAFGDGIDIHVRGNEITVTGPEAETDLVSRLFTEMLELLKGGTQLTPDAVERSLAMLRAETDARPAEVLTLDVLSSRGRTIRPKTLNQRRYVDAIDKHTIVFGIGPAGTGKTYLAMAKAVRALQDKKVNRIILTRPAVEAGERLGFLPGTLYEKIDPYLRPLYDALHDMVDPDSIPRLMAAGTIEVAPLAYMRGRSHPIFTNVLTPEGFCPIGELGVGDLVIGSNGEPTPVIGVYPQGEQEIFRVSTQDGASVLASADHLWAVRTRDDRRRGKPCRILSTKEMIGNLRAAHYHRYELPLLSRPVAFPPRDMPMQPYALGLLLGDGCVSGSTWPSYTTADDEVAAALVRHLPGMEIHKRSTYDYWLRPVVPSGQVLTHGNPVETIMRGLGLWGCKAPTRFVPELYLHNTDAVRLAVLQGLLDSDGGPVTQTGRTCRIEYVTTSPRLRDDVLFLVRSLGGVAYHRVRPVEGRRPRTDGRPIHHRRDVYSLDIRLPEGIEPFRLKRKLEKYRATGGGRPMRFIDSIEPEGTAEAVCIQVAAADSLYVTEDFLLTHNTLNDSFIILDEAQNTSPEQMKMFLTRLGFGSKVVVTGDVTQVDLPNGHQSGLRVVQDILDGVDDIHFCHLDSRDVVRHRLVTDIVDAYNRYDESRVPQIDQGAAGRGGSRKRRR</sequence>
<proteinExistence type="inferred from homology"/>
<feature type="compositionally biased region" description="Basic residues" evidence="7">
    <location>
        <begin position="8"/>
        <end position="20"/>
    </location>
</feature>
<dbReference type="PANTHER" id="PTHR30473">
    <property type="entry name" value="PROTEIN PHOH"/>
    <property type="match status" value="1"/>
</dbReference>
<dbReference type="Gene3D" id="3.40.50.300">
    <property type="entry name" value="P-loop containing nucleotide triphosphate hydrolases"/>
    <property type="match status" value="2"/>
</dbReference>
<dbReference type="InterPro" id="IPR003587">
    <property type="entry name" value="Hint_dom_N"/>
</dbReference>
<dbReference type="PROSITE" id="PS50819">
    <property type="entry name" value="INTEIN_ENDONUCLEASE"/>
    <property type="match status" value="1"/>
</dbReference>
<dbReference type="SUPFAM" id="SSF51294">
    <property type="entry name" value="Hedgehog/intein (Hint) domain"/>
    <property type="match status" value="1"/>
</dbReference>
<dbReference type="SUPFAM" id="SSF55608">
    <property type="entry name" value="Homing endonucleases"/>
    <property type="match status" value="1"/>
</dbReference>
<reference evidence="10" key="1">
    <citation type="journal article" date="2019" name="Int. J. Syst. Evol. Microbiol.">
        <title>The Global Catalogue of Microorganisms (GCM) 10K type strain sequencing project: providing services to taxonomists for standard genome sequencing and annotation.</title>
        <authorList>
            <consortium name="The Broad Institute Genomics Platform"/>
            <consortium name="The Broad Institute Genome Sequencing Center for Infectious Disease"/>
            <person name="Wu L."/>
            <person name="Ma J."/>
        </authorList>
    </citation>
    <scope>NUCLEOTIDE SEQUENCE [LARGE SCALE GENOMIC DNA]</scope>
    <source>
        <strain evidence="10">JCM 17440</strain>
    </source>
</reference>
<evidence type="ECO:0000256" key="1">
    <source>
        <dbReference type="ARBA" id="ARBA00004496"/>
    </source>
</evidence>